<protein>
    <submittedName>
        <fullName evidence="8">Cytochrome P450</fullName>
    </submittedName>
</protein>
<dbReference type="InterPro" id="IPR002401">
    <property type="entry name" value="Cyt_P450_E_grp-I"/>
</dbReference>
<reference evidence="8" key="1">
    <citation type="journal article" date="2021" name="IMA Fungus">
        <title>Genomic characterization of three marine fungi, including Emericellopsis atlantica sp. nov. with signatures of a generalist lifestyle and marine biomass degradation.</title>
        <authorList>
            <person name="Hagestad O.C."/>
            <person name="Hou L."/>
            <person name="Andersen J.H."/>
            <person name="Hansen E.H."/>
            <person name="Altermark B."/>
            <person name="Li C."/>
            <person name="Kuhnert E."/>
            <person name="Cox R.J."/>
            <person name="Crous P.W."/>
            <person name="Spatafora J.W."/>
            <person name="Lail K."/>
            <person name="Amirebrahimi M."/>
            <person name="Lipzen A."/>
            <person name="Pangilinan J."/>
            <person name="Andreopoulos W."/>
            <person name="Hayes R.D."/>
            <person name="Ng V."/>
            <person name="Grigoriev I.V."/>
            <person name="Jackson S.A."/>
            <person name="Sutton T.D.S."/>
            <person name="Dobson A.D.W."/>
            <person name="Rama T."/>
        </authorList>
    </citation>
    <scope>NUCLEOTIDE SEQUENCE</scope>
    <source>
        <strain evidence="8">TS7</strain>
    </source>
</reference>
<keyword evidence="9" id="KW-1185">Reference proteome</keyword>
<keyword evidence="6" id="KW-0503">Monooxygenase</keyword>
<dbReference type="PANTHER" id="PTHR46300">
    <property type="entry name" value="P450, PUTATIVE (EUROFUNG)-RELATED-RELATED"/>
    <property type="match status" value="1"/>
</dbReference>
<dbReference type="SUPFAM" id="SSF48264">
    <property type="entry name" value="Cytochrome P450"/>
    <property type="match status" value="1"/>
</dbReference>
<gene>
    <name evidence="8" type="ORF">F5Z01DRAFT_419748</name>
</gene>
<comment type="cofactor">
    <cofactor evidence="5">
        <name>heme</name>
        <dbReference type="ChEBI" id="CHEBI:30413"/>
    </cofactor>
</comment>
<evidence type="ECO:0000256" key="7">
    <source>
        <dbReference type="SAM" id="Phobius"/>
    </source>
</evidence>
<comment type="similarity">
    <text evidence="1 6">Belongs to the cytochrome P450 family.</text>
</comment>
<dbReference type="InterPro" id="IPR017972">
    <property type="entry name" value="Cyt_P450_CS"/>
</dbReference>
<dbReference type="PRINTS" id="PR00463">
    <property type="entry name" value="EP450I"/>
</dbReference>
<comment type="caution">
    <text evidence="8">The sequence shown here is derived from an EMBL/GenBank/DDBJ whole genome shotgun (WGS) entry which is preliminary data.</text>
</comment>
<feature type="binding site" description="axial binding residue" evidence="5">
    <location>
        <position position="483"/>
    </location>
    <ligand>
        <name>heme</name>
        <dbReference type="ChEBI" id="CHEBI:30413"/>
    </ligand>
    <ligandPart>
        <name>Fe</name>
        <dbReference type="ChEBI" id="CHEBI:18248"/>
    </ligandPart>
</feature>
<proteinExistence type="inferred from homology"/>
<evidence type="ECO:0000256" key="4">
    <source>
        <dbReference type="ARBA" id="ARBA00023004"/>
    </source>
</evidence>
<keyword evidence="4 5" id="KW-0408">Iron</keyword>
<dbReference type="GO" id="GO:0016705">
    <property type="term" value="F:oxidoreductase activity, acting on paired donors, with incorporation or reduction of molecular oxygen"/>
    <property type="evidence" value="ECO:0007669"/>
    <property type="project" value="InterPro"/>
</dbReference>
<evidence type="ECO:0000256" key="6">
    <source>
        <dbReference type="RuleBase" id="RU000461"/>
    </source>
</evidence>
<dbReference type="Proteomes" id="UP000887229">
    <property type="component" value="Unassembled WGS sequence"/>
</dbReference>
<organism evidence="8 9">
    <name type="scientific">Emericellopsis atlantica</name>
    <dbReference type="NCBI Taxonomy" id="2614577"/>
    <lineage>
        <taxon>Eukaryota</taxon>
        <taxon>Fungi</taxon>
        <taxon>Dikarya</taxon>
        <taxon>Ascomycota</taxon>
        <taxon>Pezizomycotina</taxon>
        <taxon>Sordariomycetes</taxon>
        <taxon>Hypocreomycetidae</taxon>
        <taxon>Hypocreales</taxon>
        <taxon>Bionectriaceae</taxon>
        <taxon>Emericellopsis</taxon>
    </lineage>
</organism>
<dbReference type="OrthoDB" id="1470350at2759"/>
<evidence type="ECO:0000313" key="9">
    <source>
        <dbReference type="Proteomes" id="UP000887229"/>
    </source>
</evidence>
<dbReference type="GO" id="GO:0005506">
    <property type="term" value="F:iron ion binding"/>
    <property type="evidence" value="ECO:0007669"/>
    <property type="project" value="InterPro"/>
</dbReference>
<evidence type="ECO:0000313" key="8">
    <source>
        <dbReference type="EMBL" id="KAG9250218.1"/>
    </source>
</evidence>
<evidence type="ECO:0000256" key="5">
    <source>
        <dbReference type="PIRSR" id="PIRSR602401-1"/>
    </source>
</evidence>
<keyword evidence="2 5" id="KW-0479">Metal-binding</keyword>
<dbReference type="EMBL" id="MU251281">
    <property type="protein sequence ID" value="KAG9250218.1"/>
    <property type="molecule type" value="Genomic_DNA"/>
</dbReference>
<dbReference type="GO" id="GO:0004497">
    <property type="term" value="F:monooxygenase activity"/>
    <property type="evidence" value="ECO:0007669"/>
    <property type="project" value="UniProtKB-KW"/>
</dbReference>
<keyword evidence="7" id="KW-0812">Transmembrane</keyword>
<sequence length="568" mass="62733">MNKATQDIPYQALGRVTTISYSAAAMIDTISIVATAVIFALTVFFLTSSKDDNGGAPKLLKLPIIGDLHSSPIGKPLQNWDVWSKTKGAIATANLFGIAPIVVINTSEAATELLSKRSAWYSNRPSSVSVEMITGAGPGQSKFTLMHDMDDHLRLHHRILAPSLGPIAAPKYQPVMQLEAKQLLVDMLALLQPSDDKNVVQSAQVYPLLERTQASNILALHYGLRVPTVGSPIYHEIVEIQKKVTHTAANPGIPDFIPPVRHLPAVLSPWKRAANKLYEEQTRLYLRLLKHGDEAEGWNATKQARTVAAKHAPGGIPDIDLAYTLATSIQGGMETSPRALLWLFIAAISSKRDFMSRAHALLDKVVGRDRLPTFADRPQLAYIDAIVWELMRWRPISPGSIPRRADRADEFKTVPIVKNATVFANAWSIGRDPEAFAPELGALERFVPERWLEGERMKEDVTAQGELRTSLPLPVFGQGRRSCMGKRVALDGSFMQVAALIWAFDFEPVDEVDDLEMVVVGFMTEPKPFRFRLKPRGDWVRDVVAREYASADKDVCSVLGAVVDIESK</sequence>
<dbReference type="RefSeq" id="XP_046114142.1">
    <property type="nucleotide sequence ID" value="XM_046259610.1"/>
</dbReference>
<name>A0A9P7ZEW7_9HYPO</name>
<accession>A0A9P7ZEW7</accession>
<dbReference type="Pfam" id="PF00067">
    <property type="entry name" value="p450"/>
    <property type="match status" value="1"/>
</dbReference>
<dbReference type="Gene3D" id="1.10.630.10">
    <property type="entry name" value="Cytochrome P450"/>
    <property type="match status" value="1"/>
</dbReference>
<dbReference type="InterPro" id="IPR050364">
    <property type="entry name" value="Cytochrome_P450_fung"/>
</dbReference>
<keyword evidence="7" id="KW-1133">Transmembrane helix</keyword>
<evidence type="ECO:0000256" key="2">
    <source>
        <dbReference type="ARBA" id="ARBA00022723"/>
    </source>
</evidence>
<dbReference type="PANTHER" id="PTHR46300:SF9">
    <property type="entry name" value="P450, PUTATIVE-RELATED"/>
    <property type="match status" value="1"/>
</dbReference>
<dbReference type="PROSITE" id="PS00086">
    <property type="entry name" value="CYTOCHROME_P450"/>
    <property type="match status" value="1"/>
</dbReference>
<dbReference type="AlphaFoldDB" id="A0A9P7ZEW7"/>
<evidence type="ECO:0000256" key="1">
    <source>
        <dbReference type="ARBA" id="ARBA00010617"/>
    </source>
</evidence>
<evidence type="ECO:0000256" key="3">
    <source>
        <dbReference type="ARBA" id="ARBA00023002"/>
    </source>
</evidence>
<dbReference type="GeneID" id="70290513"/>
<feature type="transmembrane region" description="Helical" evidence="7">
    <location>
        <begin position="21"/>
        <end position="46"/>
    </location>
</feature>
<dbReference type="InterPro" id="IPR001128">
    <property type="entry name" value="Cyt_P450"/>
</dbReference>
<dbReference type="GO" id="GO:0020037">
    <property type="term" value="F:heme binding"/>
    <property type="evidence" value="ECO:0007669"/>
    <property type="project" value="InterPro"/>
</dbReference>
<keyword evidence="3 6" id="KW-0560">Oxidoreductase</keyword>
<keyword evidence="7" id="KW-0472">Membrane</keyword>
<keyword evidence="5 6" id="KW-0349">Heme</keyword>
<dbReference type="InterPro" id="IPR036396">
    <property type="entry name" value="Cyt_P450_sf"/>
</dbReference>